<proteinExistence type="predicted"/>
<organism evidence="1 2">
    <name type="scientific">Aureobasidium pullulans</name>
    <name type="common">Black yeast</name>
    <name type="synonym">Pullularia pullulans</name>
    <dbReference type="NCBI Taxonomy" id="5580"/>
    <lineage>
        <taxon>Eukaryota</taxon>
        <taxon>Fungi</taxon>
        <taxon>Dikarya</taxon>
        <taxon>Ascomycota</taxon>
        <taxon>Pezizomycotina</taxon>
        <taxon>Dothideomycetes</taxon>
        <taxon>Dothideomycetidae</taxon>
        <taxon>Dothideales</taxon>
        <taxon>Saccotheciaceae</taxon>
        <taxon>Aureobasidium</taxon>
    </lineage>
</organism>
<evidence type="ECO:0008006" key="3">
    <source>
        <dbReference type="Google" id="ProtNLM"/>
    </source>
</evidence>
<reference evidence="1 2" key="1">
    <citation type="submission" date="2018-10" db="EMBL/GenBank/DDBJ databases">
        <title>Fifty Aureobasidium pullulans genomes reveal a recombining polyextremotolerant generalist.</title>
        <authorList>
            <person name="Gostincar C."/>
            <person name="Turk M."/>
            <person name="Zajc J."/>
            <person name="Gunde-Cimerman N."/>
        </authorList>
    </citation>
    <scope>NUCLEOTIDE SEQUENCE [LARGE SCALE GENOMIC DNA]</scope>
    <source>
        <strain evidence="1 2">EXF-3403</strain>
    </source>
</reference>
<comment type="caution">
    <text evidence="1">The sequence shown here is derived from an EMBL/GenBank/DDBJ whole genome shotgun (WGS) entry which is preliminary data.</text>
</comment>
<dbReference type="Proteomes" id="UP000310039">
    <property type="component" value="Unassembled WGS sequence"/>
</dbReference>
<evidence type="ECO:0000313" key="2">
    <source>
        <dbReference type="Proteomes" id="UP000310039"/>
    </source>
</evidence>
<name>A0A4S8W3D0_AURPU</name>
<evidence type="ECO:0000313" key="1">
    <source>
        <dbReference type="EMBL" id="THZ81191.1"/>
    </source>
</evidence>
<gene>
    <name evidence="1" type="ORF">D6C84_06794</name>
</gene>
<dbReference type="AlphaFoldDB" id="A0A4S8W3D0"/>
<protein>
    <recommendedName>
        <fullName evidence="3">F-box domain-containing protein</fullName>
    </recommendedName>
</protein>
<feature type="non-terminal residue" evidence="1">
    <location>
        <position position="1"/>
    </location>
</feature>
<sequence length="557" mass="63460">LPPRLIANSVHSSRPFSSNLLKVSLEASICTCRVPRLQQTLTTRLPIHVGTTTLLHLFKPIIPSHTMRSSAEWNTFPLEVWLCILDHSSVGVHKAMSQLSSAFNEVTKKRLYHTLILGDKASLGIAKDATNDATWCRDLDLFYKLHKDRDDWQSLVRRVYLENGDHRDVLPESRTSPLYNSLSEVARNRLIDEYEELIVDIASLFSDAASMPGTLEFFHTTIPHFQNEYWEENPPVCGITSLSLPMEDDQGVDLQWVSWIEYIVDNASALRFLEVRDWVWTNSPGLEDFFNNPGTWNLTHMKFTGCGAVTEEMGYLLQMPKDLQSLATTSYFTPGSELHSMADAISIQEAVDVLECVQDTLLELGLDPGPSELWVSPEHGVRQFPKPMEPYQSHAVRSFSKLRRLKAPLEVFSQSTGKMTRRDDHTFYTNFPSTLESLTLEVTSRESFNRALEQASFISNGQVALEGKIVDISELACQENCYEKAHELFEELCQLADHKDLLPSLRDVHLLRDPCQWLDCEHVKQYTRQMKQSGITVHVHDRKIEGPITREKHDGGF</sequence>
<accession>A0A4S8W3D0</accession>
<dbReference type="EMBL" id="QZBT01000107">
    <property type="protein sequence ID" value="THZ81191.1"/>
    <property type="molecule type" value="Genomic_DNA"/>
</dbReference>